<gene>
    <name evidence="6" type="primary">LOC105047532</name>
</gene>
<dbReference type="PANTHER" id="PTHR46635">
    <property type="entry name" value="GLYCOSYL TRANSFERASE FAMILY 1 PROTEIN"/>
    <property type="match status" value="1"/>
</dbReference>
<evidence type="ECO:0000256" key="2">
    <source>
        <dbReference type="SAM" id="MobiDB-lite"/>
    </source>
</evidence>
<dbReference type="Proteomes" id="UP000504607">
    <property type="component" value="Chromosome 6"/>
</dbReference>
<sequence>MGSLETGVSLKRAPLLRSSPSLGGRSIFHRPRSRLARFLLFEKVDYLQWICTMAAFFFVVILFQAFLPGSVMEKSAGLGWNKGSGEGERGMLERIEGLDFGEGIRFVPSKLLERFEKERKEANLSLMALGRPVKQVGLLKPRLALVVPDLSSDAIQLQMVSIAAALKEIGYDIEVFSFEEGPALAAWRAVRIPVYFLPINTTPEITVDWLDYYGILVSTLEAKPVLSCLLQEPFKSIPVIWTIHERSLALRLSQYATNGQVQLINDWKQVFNRATVVVFPTYVLPMMYSGFDSGNYFVIPGSPAEAWGADRFSAEHSDHDLRVNMGYESEDLLIAIVGSQFTYSGMWLEQALILQALAPLLNEFPSENTSHFLLKVGILSGNSTSAYKMAIETIALKAGYPRGVVEHVVFDEDMNSFLGIADLVVYGSFLEEQSFPKVLMQAMNLGKLVIAPDLGMIRRYVDDRVNGYLFPKKNIGRLTEIILQAVSNRKLSLSAQKIASLGKVHARNLMASESIQGYAWLLENILKFSSEIASPKAAEEIPLRLKEEWQWHLFENVSDAKNLNRSFRSYKILDKLEEQWSSSQMESAANTTLMIDEAFSSIAWEEEKRIEMVNFRRRLEEEESKDRSDQPHGTWEEVYRNVKRADRTRNELHERDDRELERTGQPLCIYEPYFGEGTWPFLHHTSLYRGIGLSTKGRRPGADDIDASSRLPLLSNAYYRDVLGEYGAFFALANRIDRIHKNAWIGFQSWRASAMKACLSKKAETALVEAIEAKRHGDTLYFWVRMDKDLRNPLQLDFWTFCDAINAGNCRFAVSEALRRMYGVQHDLNSLPQMPKDGDSWSVMYSWVLPTRSFLEFVMFSRMFVDALDTQMYDEHHQSGHCCLSVSKDRHCYSRVLELLVNVWAYHSARRMVFVNPETGAMQEQHKLKSRRGHMWIRWFSYATLKSMDEDLAEESDSDHPGRRWLWPSTGEVFWQGMYERERNLRQQQKERRKQQSKDKIRRIKKRARQKTLGKYIKPPPDETGDLNTTRTL</sequence>
<dbReference type="AlphaFoldDB" id="A0A6I9RDF9"/>
<evidence type="ECO:0000256" key="1">
    <source>
        <dbReference type="ARBA" id="ARBA00022676"/>
    </source>
</evidence>
<evidence type="ECO:0000313" key="5">
    <source>
        <dbReference type="Proteomes" id="UP000504607"/>
    </source>
</evidence>
<dbReference type="Pfam" id="PF00534">
    <property type="entry name" value="Glycos_transf_1"/>
    <property type="match status" value="1"/>
</dbReference>
<dbReference type="InterPro" id="IPR001296">
    <property type="entry name" value="Glyco_trans_1"/>
</dbReference>
<evidence type="ECO:0000313" key="6">
    <source>
        <dbReference type="RefSeq" id="XP_010924787.1"/>
    </source>
</evidence>
<name>A0A6I9RDF9_ELAGV</name>
<keyword evidence="3" id="KW-1133">Transmembrane helix</keyword>
<feature type="domain" description="Glycosyl transferase family 1" evidence="4">
    <location>
        <begin position="409"/>
        <end position="494"/>
    </location>
</feature>
<dbReference type="PANTHER" id="PTHR46635:SF1">
    <property type="entry name" value="GLYCOSYL TRANSFERASE FAMILY 1 PROTEIN"/>
    <property type="match status" value="1"/>
</dbReference>
<feature type="compositionally biased region" description="Basic residues" evidence="2">
    <location>
        <begin position="1000"/>
        <end position="1012"/>
    </location>
</feature>
<protein>
    <submittedName>
        <fullName evidence="6">Uncharacterized protein LOC105047532 isoform X1</fullName>
    </submittedName>
</protein>
<keyword evidence="3" id="KW-0812">Transmembrane</keyword>
<dbReference type="FunCoup" id="A0A6I9RDF9">
    <property type="interactions" value="1960"/>
</dbReference>
<dbReference type="RefSeq" id="XP_010924787.1">
    <property type="nucleotide sequence ID" value="XM_010926485.3"/>
</dbReference>
<evidence type="ECO:0000259" key="4">
    <source>
        <dbReference type="Pfam" id="PF00534"/>
    </source>
</evidence>
<evidence type="ECO:0000256" key="3">
    <source>
        <dbReference type="SAM" id="Phobius"/>
    </source>
</evidence>
<dbReference type="SUPFAM" id="SSF53756">
    <property type="entry name" value="UDP-Glycosyltransferase/glycogen phosphorylase"/>
    <property type="match status" value="1"/>
</dbReference>
<dbReference type="Gene3D" id="3.40.50.2000">
    <property type="entry name" value="Glycogen Phosphorylase B"/>
    <property type="match status" value="1"/>
</dbReference>
<accession>A0A6I9RDF9</accession>
<reference evidence="6" key="1">
    <citation type="submission" date="2025-08" db="UniProtKB">
        <authorList>
            <consortium name="RefSeq"/>
        </authorList>
    </citation>
    <scope>IDENTIFICATION</scope>
</reference>
<keyword evidence="3" id="KW-0472">Membrane</keyword>
<feature type="region of interest" description="Disordered" evidence="2">
    <location>
        <begin position="985"/>
        <end position="1033"/>
    </location>
</feature>
<dbReference type="OrthoDB" id="1592604at2759"/>
<dbReference type="InParanoid" id="A0A6I9RDF9"/>
<dbReference type="GO" id="GO:0016757">
    <property type="term" value="F:glycosyltransferase activity"/>
    <property type="evidence" value="ECO:0007669"/>
    <property type="project" value="UniProtKB-KW"/>
</dbReference>
<dbReference type="CDD" id="cd03801">
    <property type="entry name" value="GT4_PimA-like"/>
    <property type="match status" value="1"/>
</dbReference>
<feature type="compositionally biased region" description="Basic and acidic residues" evidence="2">
    <location>
        <begin position="985"/>
        <end position="999"/>
    </location>
</feature>
<feature type="transmembrane region" description="Helical" evidence="3">
    <location>
        <begin position="46"/>
        <end position="67"/>
    </location>
</feature>
<proteinExistence type="predicted"/>
<organism evidence="5 6">
    <name type="scientific">Elaeis guineensis var. tenera</name>
    <name type="common">Oil palm</name>
    <dbReference type="NCBI Taxonomy" id="51953"/>
    <lineage>
        <taxon>Eukaryota</taxon>
        <taxon>Viridiplantae</taxon>
        <taxon>Streptophyta</taxon>
        <taxon>Embryophyta</taxon>
        <taxon>Tracheophyta</taxon>
        <taxon>Spermatophyta</taxon>
        <taxon>Magnoliopsida</taxon>
        <taxon>Liliopsida</taxon>
        <taxon>Arecaceae</taxon>
        <taxon>Arecoideae</taxon>
        <taxon>Cocoseae</taxon>
        <taxon>Elaeidinae</taxon>
        <taxon>Elaeis</taxon>
    </lineage>
</organism>
<keyword evidence="5" id="KW-1185">Reference proteome</keyword>
<keyword evidence="1" id="KW-0328">Glycosyltransferase</keyword>
<keyword evidence="1" id="KW-0808">Transferase</keyword>